<organism evidence="3 4">
    <name type="scientific">Diplocloster modestus</name>
    <dbReference type="NCBI Taxonomy" id="2850322"/>
    <lineage>
        <taxon>Bacteria</taxon>
        <taxon>Bacillati</taxon>
        <taxon>Bacillota</taxon>
        <taxon>Clostridia</taxon>
        <taxon>Lachnospirales</taxon>
        <taxon>Lachnospiraceae</taxon>
        <taxon>Diplocloster</taxon>
    </lineage>
</organism>
<dbReference type="Proteomes" id="UP001314681">
    <property type="component" value="Unassembled WGS sequence"/>
</dbReference>
<accession>A0ABS6K3W1</accession>
<feature type="domain" description="6-hydroxymethylpterin diphosphokinase MptE-like" evidence="2">
    <location>
        <begin position="48"/>
        <end position="215"/>
    </location>
</feature>
<proteinExistence type="predicted"/>
<dbReference type="Gene3D" id="3.90.1480.10">
    <property type="entry name" value="Alpha-2,3-sialyltransferase"/>
    <property type="match status" value="1"/>
</dbReference>
<keyword evidence="1" id="KW-1133">Transmembrane helix</keyword>
<evidence type="ECO:0000259" key="2">
    <source>
        <dbReference type="Pfam" id="PF01973"/>
    </source>
</evidence>
<name>A0ABS6K3W1_9FIRM</name>
<reference evidence="3 4" key="1">
    <citation type="submission" date="2021-06" db="EMBL/GenBank/DDBJ databases">
        <title>Description of novel taxa of the family Lachnospiraceae.</title>
        <authorList>
            <person name="Chaplin A.V."/>
            <person name="Sokolova S.R."/>
            <person name="Pikina A.P."/>
            <person name="Korzhanova M."/>
            <person name="Belova V."/>
            <person name="Korostin D."/>
            <person name="Efimov B.A."/>
        </authorList>
    </citation>
    <scope>NUCLEOTIDE SEQUENCE [LARGE SCALE GENOMIC DNA]</scope>
    <source>
        <strain evidence="3 4">ASD4241</strain>
    </source>
</reference>
<sequence length="280" mass="32888">MMTRISDFTNVHTMIGFFVRMFLFVVLKLFSLFQEITGFLRDSFHIQTEQSRIRELKDTYKGKRCFVICTGPSLNIDDLELIKDEYTFAMNSISLLFDKTDFRPSFYGCIDEGVFEKMKDSIMKYDSPNTKVFISGRLRKYLDSGLPSYWYNVSCNVAYHTYDRWFRNKFWCKFSDNAVRGTYDMYSVTHFLIQIAAYMGFSEVYLVGADCNFPKGGKIHFIEHGIPDTTIDTARERNICGYEEIRRYTQTHDLKVYNATRGGMLETFNRVNLDTLISLR</sequence>
<feature type="transmembrane region" description="Helical" evidence="1">
    <location>
        <begin position="12"/>
        <end position="33"/>
    </location>
</feature>
<keyword evidence="1" id="KW-0472">Membrane</keyword>
<protein>
    <submittedName>
        <fullName evidence="3">DUF115 domain-containing protein</fullName>
    </submittedName>
</protein>
<keyword evidence="4" id="KW-1185">Reference proteome</keyword>
<keyword evidence="1" id="KW-0812">Transmembrane</keyword>
<comment type="caution">
    <text evidence="3">The sequence shown here is derived from an EMBL/GenBank/DDBJ whole genome shotgun (WGS) entry which is preliminary data.</text>
</comment>
<gene>
    <name evidence="3" type="ORF">KTH90_04180</name>
</gene>
<evidence type="ECO:0000313" key="4">
    <source>
        <dbReference type="Proteomes" id="UP001314681"/>
    </source>
</evidence>
<dbReference type="Pfam" id="PF01973">
    <property type="entry name" value="MptE-like"/>
    <property type="match status" value="1"/>
</dbReference>
<dbReference type="RefSeq" id="WP_238726318.1">
    <property type="nucleotide sequence ID" value="NZ_JAHQCX010000002.1"/>
</dbReference>
<evidence type="ECO:0000313" key="3">
    <source>
        <dbReference type="EMBL" id="MBU9725207.1"/>
    </source>
</evidence>
<dbReference type="EMBL" id="JAHQCX010000002">
    <property type="protein sequence ID" value="MBU9725207.1"/>
    <property type="molecule type" value="Genomic_DNA"/>
</dbReference>
<evidence type="ECO:0000256" key="1">
    <source>
        <dbReference type="SAM" id="Phobius"/>
    </source>
</evidence>
<dbReference type="InterPro" id="IPR002826">
    <property type="entry name" value="MptE-like"/>
</dbReference>